<dbReference type="KEGG" id="dre:798849"/>
<keyword evidence="2" id="KW-1185">Reference proteome</keyword>
<gene>
    <name evidence="1 3 4" type="primary">si:ch211-217k17.11</name>
</gene>
<dbReference type="Proteomes" id="UP000000437">
    <property type="component" value="Chromosome 1"/>
</dbReference>
<dbReference type="GeneTree" id="ENSGT01000000214715"/>
<evidence type="ECO:0000313" key="3">
    <source>
        <dbReference type="RefSeq" id="XP_001339274.1"/>
    </source>
</evidence>
<dbReference type="Bgee" id="ENSDARG00000093748">
    <property type="expression patterns" value="Expressed in spleen and 15 other cell types or tissues"/>
</dbReference>
<accession>H0WEZ4</accession>
<dbReference type="SMR" id="H0WEZ4"/>
<dbReference type="SUPFAM" id="SSF54236">
    <property type="entry name" value="Ubiquitin-like"/>
    <property type="match status" value="1"/>
</dbReference>
<dbReference type="RefSeq" id="XP_001339274.1">
    <property type="nucleotide sequence ID" value="XM_001339238.8"/>
</dbReference>
<dbReference type="Ensembl" id="ENSDART00000144676.2">
    <property type="protein sequence ID" value="ENSDARP00000125424.1"/>
    <property type="gene ID" value="ENSDARG00000093748.3"/>
</dbReference>
<dbReference type="HOGENOM" id="CLU_1885040_0_0_1"/>
<dbReference type="PhylomeDB" id="H0WEZ4"/>
<name>H0WEZ4_DANRE</name>
<reference evidence="1 2" key="2">
    <citation type="journal article" date="2013" name="Nature">
        <title>The zebrafish reference genome sequence and its relationship to the human genome.</title>
        <authorList>
            <consortium name="Genome Reference Consortium Zebrafish"/>
            <person name="Howe K."/>
            <person name="Clark M.D."/>
            <person name="Torroja C.F."/>
            <person name="Torrance J."/>
            <person name="Berthelot C."/>
            <person name="Muffato M."/>
            <person name="Collins J.E."/>
            <person name="Humphray S."/>
            <person name="McLaren K."/>
            <person name="Matthews L."/>
            <person name="McLaren S."/>
            <person name="Sealy I."/>
            <person name="Caccamo M."/>
            <person name="Churcher C."/>
            <person name="Scott C."/>
            <person name="Barrett J.C."/>
            <person name="Koch R."/>
            <person name="Rauch G.J."/>
            <person name="White S."/>
            <person name="Chow W."/>
            <person name="Kilian B."/>
            <person name="Quintais L.T."/>
            <person name="Guerra-Assuncao J.A."/>
            <person name="Zhou Y."/>
            <person name="Gu Y."/>
            <person name="Yen J."/>
            <person name="Vogel J.H."/>
            <person name="Eyre T."/>
            <person name="Redmond S."/>
            <person name="Banerjee R."/>
            <person name="Chi J."/>
            <person name="Fu B."/>
            <person name="Langley E."/>
            <person name="Maguire S.F."/>
            <person name="Laird G.K."/>
            <person name="Lloyd D."/>
            <person name="Kenyon E."/>
            <person name="Donaldson S."/>
            <person name="Sehra H."/>
            <person name="Almeida-King J."/>
            <person name="Loveland J."/>
            <person name="Trevanion S."/>
            <person name="Jones M."/>
            <person name="Quail M."/>
            <person name="Willey D."/>
            <person name="Hunt A."/>
            <person name="Burton J."/>
            <person name="Sims S."/>
            <person name="McLay K."/>
            <person name="Plumb B."/>
            <person name="Davis J."/>
            <person name="Clee C."/>
            <person name="Oliver K."/>
            <person name="Clark R."/>
            <person name="Riddle C."/>
            <person name="Elliot D."/>
            <person name="Eliott D."/>
            <person name="Threadgold G."/>
            <person name="Harden G."/>
            <person name="Ware D."/>
            <person name="Begum S."/>
            <person name="Mortimore B."/>
            <person name="Mortimer B."/>
            <person name="Kerry G."/>
            <person name="Heath P."/>
            <person name="Phillimore B."/>
            <person name="Tracey A."/>
            <person name="Corby N."/>
            <person name="Dunn M."/>
            <person name="Johnson C."/>
            <person name="Wood J."/>
            <person name="Clark S."/>
            <person name="Pelan S."/>
            <person name="Griffiths G."/>
            <person name="Smith M."/>
            <person name="Glithero R."/>
            <person name="Howden P."/>
            <person name="Barker N."/>
            <person name="Lloyd C."/>
            <person name="Stevens C."/>
            <person name="Harley J."/>
            <person name="Holt K."/>
            <person name="Panagiotidis G."/>
            <person name="Lovell J."/>
            <person name="Beasley H."/>
            <person name="Henderson C."/>
            <person name="Gordon D."/>
            <person name="Auger K."/>
            <person name="Wright D."/>
            <person name="Collins J."/>
            <person name="Raisen C."/>
            <person name="Dyer L."/>
            <person name="Leung K."/>
            <person name="Robertson L."/>
            <person name="Ambridge K."/>
            <person name="Leongamornlert D."/>
            <person name="McGuire S."/>
            <person name="Gilderthorp R."/>
            <person name="Griffiths C."/>
            <person name="Manthravadi D."/>
            <person name="Nichol S."/>
            <person name="Barker G."/>
            <person name="Whitehead S."/>
            <person name="Kay M."/>
            <person name="Brown J."/>
            <person name="Murnane C."/>
            <person name="Gray E."/>
            <person name="Humphries M."/>
            <person name="Sycamore N."/>
            <person name="Barker D."/>
            <person name="Saunders D."/>
            <person name="Wallis J."/>
            <person name="Babbage A."/>
            <person name="Hammond S."/>
            <person name="Mashreghi-Mohammadi M."/>
            <person name="Barr L."/>
            <person name="Martin S."/>
            <person name="Wray P."/>
            <person name="Ellington A."/>
            <person name="Matthews N."/>
            <person name="Ellwood M."/>
            <person name="Woodmansey R."/>
            <person name="Clark G."/>
            <person name="Cooper J."/>
            <person name="Cooper J."/>
            <person name="Tromans A."/>
            <person name="Grafham D."/>
            <person name="Skuce C."/>
            <person name="Pandian R."/>
            <person name="Andrews R."/>
            <person name="Harrison E."/>
            <person name="Kimberley A."/>
            <person name="Garnett J."/>
            <person name="Fosker N."/>
            <person name="Hall R."/>
            <person name="Garner P."/>
            <person name="Kelly D."/>
            <person name="Bird C."/>
            <person name="Palmer S."/>
            <person name="Gehring I."/>
            <person name="Berger A."/>
            <person name="Dooley C.M."/>
            <person name="Ersan-Urun Z."/>
            <person name="Eser C."/>
            <person name="Geiger H."/>
            <person name="Geisler M."/>
            <person name="Karotki L."/>
            <person name="Kirn A."/>
            <person name="Konantz J."/>
            <person name="Konantz M."/>
            <person name="Oberlander M."/>
            <person name="Rudolph-Geiger S."/>
            <person name="Teucke M."/>
            <person name="Lanz C."/>
            <person name="Raddatz G."/>
            <person name="Osoegawa K."/>
            <person name="Zhu B."/>
            <person name="Rapp A."/>
            <person name="Widaa S."/>
            <person name="Langford C."/>
            <person name="Yang F."/>
            <person name="Schuster S.C."/>
            <person name="Carter N.P."/>
            <person name="Harrow J."/>
            <person name="Ning Z."/>
            <person name="Herrero J."/>
            <person name="Searle S.M."/>
            <person name="Enright A."/>
            <person name="Geisler R."/>
            <person name="Plasterk R.H."/>
            <person name="Lee C."/>
            <person name="Westerfield M."/>
            <person name="de Jong P.J."/>
            <person name="Zon L.I."/>
            <person name="Postlethwait J.H."/>
            <person name="Nusslein-Volhard C."/>
            <person name="Hubbard T.J."/>
            <person name="Roest Crollius H."/>
            <person name="Rogers J."/>
            <person name="Stemple D.L."/>
        </authorList>
    </citation>
    <scope>NUCLEOTIDE SEQUENCE [LARGE SCALE GENOMIC DNA]</scope>
    <source>
        <strain evidence="1">Tuebingen</strain>
    </source>
</reference>
<protein>
    <submittedName>
        <fullName evidence="1 3">Si:ch211-217k17.11</fullName>
    </submittedName>
</protein>
<evidence type="ECO:0000313" key="2">
    <source>
        <dbReference type="Proteomes" id="UP000000437"/>
    </source>
</evidence>
<evidence type="ECO:0000313" key="4">
    <source>
        <dbReference type="ZFIN" id="ZDB-GENE-030131-8636"/>
    </source>
</evidence>
<dbReference type="PaxDb" id="7955-ENSDARP00000125424"/>
<dbReference type="ZFIN" id="ZDB-GENE-030131-8636">
    <property type="gene designation" value="si:ch211-217k17.11"/>
</dbReference>
<organism evidence="1">
    <name type="scientific">Danio rerio</name>
    <name type="common">Zebrafish</name>
    <name type="synonym">Brachydanio rerio</name>
    <dbReference type="NCBI Taxonomy" id="7955"/>
    <lineage>
        <taxon>Eukaryota</taxon>
        <taxon>Metazoa</taxon>
        <taxon>Chordata</taxon>
        <taxon>Craniata</taxon>
        <taxon>Vertebrata</taxon>
        <taxon>Euteleostomi</taxon>
        <taxon>Actinopterygii</taxon>
        <taxon>Neopterygii</taxon>
        <taxon>Teleostei</taxon>
        <taxon>Ostariophysi</taxon>
        <taxon>Cypriniformes</taxon>
        <taxon>Danionidae</taxon>
        <taxon>Danioninae</taxon>
        <taxon>Danio</taxon>
    </lineage>
</organism>
<reference evidence="1" key="1">
    <citation type="submission" date="2012-01" db="UniProtKB">
        <authorList>
            <consortium name="Ensembl"/>
        </authorList>
    </citation>
    <scope>IDENTIFICATION</scope>
    <source>
        <strain evidence="1">Tuebingen</strain>
    </source>
</reference>
<dbReference type="GeneID" id="798849"/>
<dbReference type="EMBL" id="BX323839">
    <property type="status" value="NOT_ANNOTATED_CDS"/>
    <property type="molecule type" value="Genomic_DNA"/>
</dbReference>
<dbReference type="OMA" id="AYETCEP"/>
<accession>A0A8M1PZB2</accession>
<reference evidence="3" key="3">
    <citation type="submission" date="2025-04" db="UniProtKB">
        <authorList>
            <consortium name="RefSeq"/>
        </authorList>
    </citation>
    <scope>IDENTIFICATION</scope>
    <source>
        <strain evidence="3">Tuebingen</strain>
    </source>
</reference>
<proteinExistence type="predicted"/>
<dbReference type="AGR" id="ZFIN:ZDB-GENE-030131-8636"/>
<sequence>MATIVGWLPTLFQAQRVGCQNQAHGLPRGDPKNTVPVPYHEPLENTSHTVLKLQEPVSPAPKVFSVFIINGSKGSRIPVTVTSTDTIEEMLQKHNLQANPNLIFNGKPVQLSQKLCDLQVKPGATFITYQKCHGG</sequence>
<dbReference type="AlphaFoldDB" id="H0WEZ4"/>
<dbReference type="InterPro" id="IPR029071">
    <property type="entry name" value="Ubiquitin-like_domsf"/>
</dbReference>
<evidence type="ECO:0000313" key="1">
    <source>
        <dbReference type="Ensembl" id="ENSDARP00000125424"/>
    </source>
</evidence>
<dbReference type="OrthoDB" id="8905060at2759"/>
<dbReference type="CDD" id="cd17039">
    <property type="entry name" value="Ubl_ubiquitin_like"/>
    <property type="match status" value="1"/>
</dbReference>